<proteinExistence type="predicted"/>
<name>A0ACA9NX04_9GLOM</name>
<dbReference type="EMBL" id="CAJVQC010016582">
    <property type="protein sequence ID" value="CAG8677771.1"/>
    <property type="molecule type" value="Genomic_DNA"/>
</dbReference>
<accession>A0ACA9NX04</accession>
<sequence length="78" mass="9027">MLMCVALDIHRCSSQILQFDEKYFTHLSSTLFNAGIPRPQFSSCFLLIVKDDSFECIYETLKTYAIISKTARELIITR</sequence>
<dbReference type="Proteomes" id="UP000789920">
    <property type="component" value="Unassembled WGS sequence"/>
</dbReference>
<protein>
    <submittedName>
        <fullName evidence="1">19690_t:CDS:1</fullName>
    </submittedName>
</protein>
<comment type="caution">
    <text evidence="1">The sequence shown here is derived from an EMBL/GenBank/DDBJ whole genome shotgun (WGS) entry which is preliminary data.</text>
</comment>
<gene>
    <name evidence="1" type="ORF">RPERSI_LOCUS8966</name>
</gene>
<organism evidence="1 2">
    <name type="scientific">Racocetra persica</name>
    <dbReference type="NCBI Taxonomy" id="160502"/>
    <lineage>
        <taxon>Eukaryota</taxon>
        <taxon>Fungi</taxon>
        <taxon>Fungi incertae sedis</taxon>
        <taxon>Mucoromycota</taxon>
        <taxon>Glomeromycotina</taxon>
        <taxon>Glomeromycetes</taxon>
        <taxon>Diversisporales</taxon>
        <taxon>Gigasporaceae</taxon>
        <taxon>Racocetra</taxon>
    </lineage>
</organism>
<keyword evidence="2" id="KW-1185">Reference proteome</keyword>
<reference evidence="1" key="1">
    <citation type="submission" date="2021-06" db="EMBL/GenBank/DDBJ databases">
        <authorList>
            <person name="Kallberg Y."/>
            <person name="Tangrot J."/>
            <person name="Rosling A."/>
        </authorList>
    </citation>
    <scope>NUCLEOTIDE SEQUENCE</scope>
    <source>
        <strain evidence="1">MA461A</strain>
    </source>
</reference>
<evidence type="ECO:0000313" key="1">
    <source>
        <dbReference type="EMBL" id="CAG8677771.1"/>
    </source>
</evidence>
<evidence type="ECO:0000313" key="2">
    <source>
        <dbReference type="Proteomes" id="UP000789920"/>
    </source>
</evidence>